<comment type="caution">
    <text evidence="4">The sequence shown here is derived from an EMBL/GenBank/DDBJ whole genome shotgun (WGS) entry which is preliminary data.</text>
</comment>
<dbReference type="AlphaFoldDB" id="A0A9X5E7V6"/>
<evidence type="ECO:0000256" key="2">
    <source>
        <dbReference type="SAM" id="Coils"/>
    </source>
</evidence>
<keyword evidence="2" id="KW-0175">Coiled coil</keyword>
<organism evidence="4 5">
    <name type="scientific">Scytonema millei VB511283</name>
    <dbReference type="NCBI Taxonomy" id="1245923"/>
    <lineage>
        <taxon>Bacteria</taxon>
        <taxon>Bacillati</taxon>
        <taxon>Cyanobacteriota</taxon>
        <taxon>Cyanophyceae</taxon>
        <taxon>Nostocales</taxon>
        <taxon>Scytonemataceae</taxon>
        <taxon>Scytonema</taxon>
    </lineage>
</organism>
<protein>
    <submittedName>
        <fullName evidence="4">Peptidylprolyl isomerase</fullName>
    </submittedName>
</protein>
<evidence type="ECO:0000259" key="3">
    <source>
        <dbReference type="PROSITE" id="PS50198"/>
    </source>
</evidence>
<evidence type="ECO:0000256" key="1">
    <source>
        <dbReference type="PROSITE-ProRule" id="PRU00278"/>
    </source>
</evidence>
<dbReference type="InterPro" id="IPR050245">
    <property type="entry name" value="PrsA_foldase"/>
</dbReference>
<keyword evidence="5" id="KW-1185">Reference proteome</keyword>
<name>A0A9X5E7V6_9CYAN</name>
<dbReference type="SUPFAM" id="SSF54534">
    <property type="entry name" value="FKBP-like"/>
    <property type="match status" value="1"/>
</dbReference>
<feature type="coiled-coil region" evidence="2">
    <location>
        <begin position="49"/>
        <end position="76"/>
    </location>
</feature>
<evidence type="ECO:0000313" key="5">
    <source>
        <dbReference type="Proteomes" id="UP000031532"/>
    </source>
</evidence>
<reference evidence="4 5" key="1">
    <citation type="journal article" date="2015" name="Genome Announc.">
        <title>Draft Genome Sequence of the Terrestrial Cyanobacterium Scytonema millei VB511283, Isolated from Eastern India.</title>
        <authorList>
            <person name="Sen D."/>
            <person name="Chandrababunaidu M.M."/>
            <person name="Singh D."/>
            <person name="Sanghi N."/>
            <person name="Ghorai A."/>
            <person name="Mishra G.P."/>
            <person name="Madduluri M."/>
            <person name="Adhikary S.P."/>
            <person name="Tripathy S."/>
        </authorList>
    </citation>
    <scope>NUCLEOTIDE SEQUENCE [LARGE SCALE GENOMIC DNA]</scope>
    <source>
        <strain evidence="4 5">VB511283</strain>
    </source>
</reference>
<dbReference type="Gene3D" id="1.10.4030.10">
    <property type="entry name" value="Porin chaperone SurA, peptide-binding domain"/>
    <property type="match status" value="1"/>
</dbReference>
<evidence type="ECO:0000313" key="4">
    <source>
        <dbReference type="EMBL" id="NHC36393.1"/>
    </source>
</evidence>
<accession>A0A9X5E7V6</accession>
<dbReference type="OrthoDB" id="530022at2"/>
<keyword evidence="1 4" id="KW-0413">Isomerase</keyword>
<dbReference type="Proteomes" id="UP000031532">
    <property type="component" value="Unassembled WGS sequence"/>
</dbReference>
<dbReference type="GO" id="GO:0003755">
    <property type="term" value="F:peptidyl-prolyl cis-trans isomerase activity"/>
    <property type="evidence" value="ECO:0007669"/>
    <property type="project" value="UniProtKB-KW"/>
</dbReference>
<sequence length="251" mass="29488">MNPAPQSVDFFGLSIEFAEIVSYLRKNLQLKEVCQQILYHRIIERVARERGLTVEAEEIQAELERQRRDRDLEMDADLLTWLTDRLLDRENWEASIRDRLLAKKLNQRLFSLEVERFFNQHPNEFERVLLYQIVVSSAAEALEILYRLQEGQISFYEAAHFYDISEQRRLQCGYEGIVYRSQLQPDIAAIVFSGAVGQAIGPLQTETGYCLLLVEEYFSAQLTSERFQEILERLFQRWLALELSSMLQSHS</sequence>
<dbReference type="PANTHER" id="PTHR47245:SF2">
    <property type="entry name" value="PEPTIDYL-PROLYL CIS-TRANS ISOMERASE HP_0175-RELATED"/>
    <property type="match status" value="1"/>
</dbReference>
<proteinExistence type="predicted"/>
<feature type="domain" description="PpiC" evidence="3">
    <location>
        <begin position="125"/>
        <end position="216"/>
    </location>
</feature>
<dbReference type="InterPro" id="IPR000297">
    <property type="entry name" value="PPIase_PpiC"/>
</dbReference>
<dbReference type="Gene3D" id="3.10.50.40">
    <property type="match status" value="1"/>
</dbReference>
<gene>
    <name evidence="4" type="ORF">QH73_0017355</name>
</gene>
<keyword evidence="1" id="KW-0697">Rotamase</keyword>
<dbReference type="EMBL" id="JTJC03000004">
    <property type="protein sequence ID" value="NHC36393.1"/>
    <property type="molecule type" value="Genomic_DNA"/>
</dbReference>
<dbReference type="Pfam" id="PF13145">
    <property type="entry name" value="Rotamase_2"/>
    <property type="match status" value="1"/>
</dbReference>
<dbReference type="PROSITE" id="PS50198">
    <property type="entry name" value="PPIC_PPIASE_2"/>
    <property type="match status" value="1"/>
</dbReference>
<dbReference type="PANTHER" id="PTHR47245">
    <property type="entry name" value="PEPTIDYLPROLYL ISOMERASE"/>
    <property type="match status" value="1"/>
</dbReference>
<dbReference type="InterPro" id="IPR046357">
    <property type="entry name" value="PPIase_dom_sf"/>
</dbReference>